<dbReference type="GO" id="GO:0005737">
    <property type="term" value="C:cytoplasm"/>
    <property type="evidence" value="ECO:0007669"/>
    <property type="project" value="UniProtKB-SubCell"/>
</dbReference>
<sequence length="225" mass="24924">MSEADETSSACQCSSSRDRQPNAILFSILSRPDGMETRRRADGLDHAPPPPPGCHCDAPRTVSLRAPGETCQLASAVLVKTVCFVRSLPSYQQLPARDQLTLLRGCWAPSSSWAWRRRASTSRFWSLDLSPKEYAYLKGAMLFNPGVPQLKAALVIEGLQQEARRALRELVLPLHPQDRGRFARILLAASALETVSPNLVTELFFRPVIGPADLLELLAEMLFTR</sequence>
<protein>
    <recommendedName>
        <fullName evidence="8">NR LBD domain-containing protein</fullName>
    </recommendedName>
</protein>
<dbReference type="GO" id="GO:0005634">
    <property type="term" value="C:nucleus"/>
    <property type="evidence" value="ECO:0007669"/>
    <property type="project" value="UniProtKB-SubCell"/>
</dbReference>
<evidence type="ECO:0000313" key="10">
    <source>
        <dbReference type="Proteomes" id="UP001221898"/>
    </source>
</evidence>
<organism evidence="9 10">
    <name type="scientific">Aldrovandia affinis</name>
    <dbReference type="NCBI Taxonomy" id="143900"/>
    <lineage>
        <taxon>Eukaryota</taxon>
        <taxon>Metazoa</taxon>
        <taxon>Chordata</taxon>
        <taxon>Craniata</taxon>
        <taxon>Vertebrata</taxon>
        <taxon>Euteleostomi</taxon>
        <taxon>Actinopterygii</taxon>
        <taxon>Neopterygii</taxon>
        <taxon>Teleostei</taxon>
        <taxon>Notacanthiformes</taxon>
        <taxon>Halosauridae</taxon>
        <taxon>Aldrovandia</taxon>
    </lineage>
</organism>
<dbReference type="PROSITE" id="PS51843">
    <property type="entry name" value="NR_LBD"/>
    <property type="match status" value="1"/>
</dbReference>
<dbReference type="GO" id="GO:0000122">
    <property type="term" value="P:negative regulation of transcription by RNA polymerase II"/>
    <property type="evidence" value="ECO:0007669"/>
    <property type="project" value="TreeGrafter"/>
</dbReference>
<evidence type="ECO:0000256" key="4">
    <source>
        <dbReference type="ARBA" id="ARBA00023015"/>
    </source>
</evidence>
<keyword evidence="3" id="KW-0963">Cytoplasm</keyword>
<evidence type="ECO:0000256" key="5">
    <source>
        <dbReference type="ARBA" id="ARBA00023163"/>
    </source>
</evidence>
<evidence type="ECO:0000256" key="6">
    <source>
        <dbReference type="ARBA" id="ARBA00023170"/>
    </source>
</evidence>
<dbReference type="InterPro" id="IPR000536">
    <property type="entry name" value="Nucl_hrmn_rcpt_lig-bd"/>
</dbReference>
<comment type="subcellular location">
    <subcellularLocation>
        <location evidence="2">Cytoplasm</location>
    </subcellularLocation>
    <subcellularLocation>
        <location evidence="1">Nucleus</location>
    </subcellularLocation>
</comment>
<evidence type="ECO:0000256" key="1">
    <source>
        <dbReference type="ARBA" id="ARBA00004123"/>
    </source>
</evidence>
<dbReference type="EMBL" id="JAINUG010000369">
    <property type="protein sequence ID" value="KAJ8373244.1"/>
    <property type="molecule type" value="Genomic_DNA"/>
</dbReference>
<proteinExistence type="predicted"/>
<evidence type="ECO:0000313" key="9">
    <source>
        <dbReference type="EMBL" id="KAJ8373244.1"/>
    </source>
</evidence>
<dbReference type="Proteomes" id="UP001221898">
    <property type="component" value="Unassembled WGS sequence"/>
</dbReference>
<evidence type="ECO:0000259" key="8">
    <source>
        <dbReference type="PROSITE" id="PS51843"/>
    </source>
</evidence>
<dbReference type="SMART" id="SM00430">
    <property type="entry name" value="HOLI"/>
    <property type="match status" value="1"/>
</dbReference>
<dbReference type="InterPro" id="IPR035500">
    <property type="entry name" value="NHR-like_dom_sf"/>
</dbReference>
<dbReference type="Gene3D" id="1.10.565.10">
    <property type="entry name" value="Retinoid X Receptor"/>
    <property type="match status" value="2"/>
</dbReference>
<reference evidence="9" key="1">
    <citation type="journal article" date="2023" name="Science">
        <title>Genome structures resolve the early diversification of teleost fishes.</title>
        <authorList>
            <person name="Parey E."/>
            <person name="Louis A."/>
            <person name="Montfort J."/>
            <person name="Bouchez O."/>
            <person name="Roques C."/>
            <person name="Iampietro C."/>
            <person name="Lluch J."/>
            <person name="Castinel A."/>
            <person name="Donnadieu C."/>
            <person name="Desvignes T."/>
            <person name="Floi Bucao C."/>
            <person name="Jouanno E."/>
            <person name="Wen M."/>
            <person name="Mejri S."/>
            <person name="Dirks R."/>
            <person name="Jansen H."/>
            <person name="Henkel C."/>
            <person name="Chen W.J."/>
            <person name="Zahm M."/>
            <person name="Cabau C."/>
            <person name="Klopp C."/>
            <person name="Thompson A.W."/>
            <person name="Robinson-Rechavi M."/>
            <person name="Braasch I."/>
            <person name="Lecointre G."/>
            <person name="Bobe J."/>
            <person name="Postlethwait J.H."/>
            <person name="Berthelot C."/>
            <person name="Roest Crollius H."/>
            <person name="Guiguen Y."/>
        </authorList>
    </citation>
    <scope>NUCLEOTIDE SEQUENCE</scope>
    <source>
        <strain evidence="9">NC1722</strain>
    </source>
</reference>
<keyword evidence="4" id="KW-0805">Transcription regulation</keyword>
<keyword evidence="5" id="KW-0804">Transcription</keyword>
<dbReference type="GO" id="GO:0007623">
    <property type="term" value="P:circadian rhythm"/>
    <property type="evidence" value="ECO:0007669"/>
    <property type="project" value="TreeGrafter"/>
</dbReference>
<accession>A0AAD7RB91</accession>
<keyword evidence="7" id="KW-0539">Nucleus</keyword>
<dbReference type="SUPFAM" id="SSF48508">
    <property type="entry name" value="Nuclear receptor ligand-binding domain"/>
    <property type="match status" value="1"/>
</dbReference>
<dbReference type="InterPro" id="IPR033544">
    <property type="entry name" value="NR0B1/2"/>
</dbReference>
<evidence type="ECO:0000256" key="2">
    <source>
        <dbReference type="ARBA" id="ARBA00004496"/>
    </source>
</evidence>
<evidence type="ECO:0000256" key="3">
    <source>
        <dbReference type="ARBA" id="ARBA00022490"/>
    </source>
</evidence>
<name>A0AAD7RB91_9TELE</name>
<evidence type="ECO:0000256" key="7">
    <source>
        <dbReference type="ARBA" id="ARBA00023242"/>
    </source>
</evidence>
<dbReference type="PANTHER" id="PTHR24081:SF0">
    <property type="entry name" value="NUCLEAR RECEPTOR SUBFAMILY 0 GROUP B MEMBER 2"/>
    <property type="match status" value="1"/>
</dbReference>
<dbReference type="GO" id="GO:0003714">
    <property type="term" value="F:transcription corepressor activity"/>
    <property type="evidence" value="ECO:0007669"/>
    <property type="project" value="TreeGrafter"/>
</dbReference>
<dbReference type="Pfam" id="PF00104">
    <property type="entry name" value="Hormone_recep"/>
    <property type="match status" value="2"/>
</dbReference>
<keyword evidence="6" id="KW-0675">Receptor</keyword>
<keyword evidence="10" id="KW-1185">Reference proteome</keyword>
<feature type="domain" description="NR LBD" evidence="8">
    <location>
        <begin position="1"/>
        <end position="225"/>
    </location>
</feature>
<gene>
    <name evidence="9" type="ORF">AAFF_G00267360</name>
</gene>
<comment type="caution">
    <text evidence="9">The sequence shown here is derived from an EMBL/GenBank/DDBJ whole genome shotgun (WGS) entry which is preliminary data.</text>
</comment>
<dbReference type="PANTHER" id="PTHR24081">
    <property type="entry name" value="NUCLEAR RECEPTOR SUBFAMILY 0 GROUP B"/>
    <property type="match status" value="1"/>
</dbReference>
<dbReference type="AlphaFoldDB" id="A0AAD7RB91"/>